<evidence type="ECO:0000313" key="3">
    <source>
        <dbReference type="EMBL" id="KEK21560.1"/>
    </source>
</evidence>
<dbReference type="GO" id="GO:0016627">
    <property type="term" value="F:oxidoreductase activity, acting on the CH-CH group of donors"/>
    <property type="evidence" value="ECO:0007669"/>
    <property type="project" value="TreeGrafter"/>
</dbReference>
<dbReference type="eggNOG" id="COG0748">
    <property type="taxonomic scope" value="Bacteria"/>
</dbReference>
<dbReference type="OrthoDB" id="5345368at2"/>
<dbReference type="GO" id="GO:0005829">
    <property type="term" value="C:cytosol"/>
    <property type="evidence" value="ECO:0007669"/>
    <property type="project" value="TreeGrafter"/>
</dbReference>
<dbReference type="InterPro" id="IPR011576">
    <property type="entry name" value="Pyridox_Oxase_N"/>
</dbReference>
<proteinExistence type="predicted"/>
<name>A0A073K4U1_9BACI</name>
<dbReference type="Pfam" id="PF01243">
    <property type="entry name" value="PNPOx_N"/>
    <property type="match status" value="1"/>
</dbReference>
<dbReference type="Gene3D" id="2.30.110.10">
    <property type="entry name" value="Electron Transport, Fmn-binding Protein, Chain A"/>
    <property type="match status" value="1"/>
</dbReference>
<gene>
    <name evidence="3" type="ORF">BAMA_01980</name>
</gene>
<evidence type="ECO:0000313" key="4">
    <source>
        <dbReference type="Proteomes" id="UP000027822"/>
    </source>
</evidence>
<evidence type="ECO:0000256" key="1">
    <source>
        <dbReference type="ARBA" id="ARBA00023002"/>
    </source>
</evidence>
<dbReference type="InterPro" id="IPR012349">
    <property type="entry name" value="Split_barrel_FMN-bd"/>
</dbReference>
<dbReference type="PIRSF" id="PIRSF004633">
    <property type="entry name" value="UCP_PLP_oxd"/>
    <property type="match status" value="1"/>
</dbReference>
<feature type="domain" description="Pyridoxamine 5'-phosphate oxidase N-terminal" evidence="2">
    <location>
        <begin position="12"/>
        <end position="140"/>
    </location>
</feature>
<dbReference type="EMBL" id="JOTN01000001">
    <property type="protein sequence ID" value="KEK21560.1"/>
    <property type="molecule type" value="Genomic_DNA"/>
</dbReference>
<protein>
    <submittedName>
        <fullName evidence="3">Heme iron utilization protein</fullName>
    </submittedName>
</protein>
<organism evidence="3 4">
    <name type="scientific">Bacillus manliponensis</name>
    <dbReference type="NCBI Taxonomy" id="574376"/>
    <lineage>
        <taxon>Bacteria</taxon>
        <taxon>Bacillati</taxon>
        <taxon>Bacillota</taxon>
        <taxon>Bacilli</taxon>
        <taxon>Bacillales</taxon>
        <taxon>Bacillaceae</taxon>
        <taxon>Bacillus</taxon>
        <taxon>Bacillus cereus group</taxon>
    </lineage>
</organism>
<dbReference type="Proteomes" id="UP000027822">
    <property type="component" value="Unassembled WGS sequence"/>
</dbReference>
<dbReference type="InterPro" id="IPR052019">
    <property type="entry name" value="F420H2_bilvrd_red/Heme_oxyg"/>
</dbReference>
<dbReference type="STRING" id="574376.BAMA_01980"/>
<evidence type="ECO:0000259" key="2">
    <source>
        <dbReference type="Pfam" id="PF01243"/>
    </source>
</evidence>
<reference evidence="3 4" key="1">
    <citation type="submission" date="2014-06" db="EMBL/GenBank/DDBJ databases">
        <title>Draft genome sequence of Bacillus manliponensis JCM 15802 (MCCC 1A00708).</title>
        <authorList>
            <person name="Lai Q."/>
            <person name="Liu Y."/>
            <person name="Shao Z."/>
        </authorList>
    </citation>
    <scope>NUCLEOTIDE SEQUENCE [LARGE SCALE GENOMIC DNA]</scope>
    <source>
        <strain evidence="3 4">JCM 15802</strain>
    </source>
</reference>
<accession>A0A073K4U1</accession>
<dbReference type="GO" id="GO:0070967">
    <property type="term" value="F:coenzyme F420 binding"/>
    <property type="evidence" value="ECO:0007669"/>
    <property type="project" value="TreeGrafter"/>
</dbReference>
<dbReference type="PANTHER" id="PTHR35176:SF6">
    <property type="entry name" value="HEME OXYGENASE HI_0854-RELATED"/>
    <property type="match status" value="1"/>
</dbReference>
<dbReference type="InterPro" id="IPR014419">
    <property type="entry name" value="HutZ"/>
</dbReference>
<comment type="caution">
    <text evidence="3">The sequence shown here is derived from an EMBL/GenBank/DDBJ whole genome shotgun (WGS) entry which is preliminary data.</text>
</comment>
<dbReference type="PANTHER" id="PTHR35176">
    <property type="entry name" value="HEME OXYGENASE HI_0854-RELATED"/>
    <property type="match status" value="1"/>
</dbReference>
<sequence>MVKQIDIDKKKEQYLQFVDKCKTVVISMQDEHGHPFVSYAPFVQHEGKFYIYISEISEHYKYIEANGSISIMMLADEQDAPNLFARERVRFQCTATNVGNDGYEEVFAKFDEDHGKPMMGLLRGLDLSLFELTPKEGRYVVGFGQAFDIDVSGEKFEHVTGDKKDK</sequence>
<dbReference type="SUPFAM" id="SSF50475">
    <property type="entry name" value="FMN-binding split barrel"/>
    <property type="match status" value="1"/>
</dbReference>
<keyword evidence="1" id="KW-0560">Oxidoreductase</keyword>
<keyword evidence="4" id="KW-1185">Reference proteome</keyword>
<dbReference type="RefSeq" id="WP_034635562.1">
    <property type="nucleotide sequence ID" value="NZ_CBCSJC010000002.1"/>
</dbReference>
<dbReference type="AlphaFoldDB" id="A0A073K4U1"/>